<keyword evidence="3" id="KW-0786">Thiamine pyrophosphate</keyword>
<evidence type="ECO:0000256" key="1">
    <source>
        <dbReference type="ARBA" id="ARBA00001964"/>
    </source>
</evidence>
<keyword evidence="8" id="KW-1185">Reference proteome</keyword>
<evidence type="ECO:0000313" key="7">
    <source>
        <dbReference type="EMBL" id="KAL3769110.1"/>
    </source>
</evidence>
<accession>A0ABD3N8V2</accession>
<dbReference type="EMBL" id="JALLAZ020001664">
    <property type="protein sequence ID" value="KAL3769110.1"/>
    <property type="molecule type" value="Genomic_DNA"/>
</dbReference>
<protein>
    <recommendedName>
        <fullName evidence="9">Phosphoketolase</fullName>
    </recommendedName>
</protein>
<evidence type="ECO:0000256" key="4">
    <source>
        <dbReference type="ARBA" id="ARBA00023239"/>
    </source>
</evidence>
<comment type="cofactor">
    <cofactor evidence="1">
        <name>thiamine diphosphate</name>
        <dbReference type="ChEBI" id="CHEBI:58937"/>
    </cofactor>
</comment>
<dbReference type="GO" id="GO:0016829">
    <property type="term" value="F:lyase activity"/>
    <property type="evidence" value="ECO:0007669"/>
    <property type="project" value="UniProtKB-KW"/>
</dbReference>
<dbReference type="NCBIfam" id="NF003619">
    <property type="entry name" value="PRK05261.1-4"/>
    <property type="match status" value="1"/>
</dbReference>
<evidence type="ECO:0000259" key="6">
    <source>
        <dbReference type="Pfam" id="PF09364"/>
    </source>
</evidence>
<reference evidence="7 8" key="1">
    <citation type="submission" date="2024-10" db="EMBL/GenBank/DDBJ databases">
        <title>Updated reference genomes for cyclostephanoid diatoms.</title>
        <authorList>
            <person name="Roberts W.R."/>
            <person name="Alverson A.J."/>
        </authorList>
    </citation>
    <scope>NUCLEOTIDE SEQUENCE [LARGE SCALE GENOMIC DNA]</scope>
    <source>
        <strain evidence="7 8">AJA276-08</strain>
    </source>
</reference>
<dbReference type="InterPro" id="IPR029061">
    <property type="entry name" value="THDP-binding"/>
</dbReference>
<dbReference type="HAMAP" id="MF_01403">
    <property type="entry name" value="Phosphoketolase"/>
    <property type="match status" value="1"/>
</dbReference>
<keyword evidence="4" id="KW-0456">Lyase</keyword>
<dbReference type="PIRSF" id="PIRSF017245">
    <property type="entry name" value="Phosphoketolase"/>
    <property type="match status" value="1"/>
</dbReference>
<comment type="caution">
    <text evidence="7">The sequence shown here is derived from an EMBL/GenBank/DDBJ whole genome shotgun (WGS) entry which is preliminary data.</text>
</comment>
<dbReference type="Pfam" id="PF03894">
    <property type="entry name" value="XFP"/>
    <property type="match status" value="1"/>
</dbReference>
<dbReference type="Proteomes" id="UP001530315">
    <property type="component" value="Unassembled WGS sequence"/>
</dbReference>
<dbReference type="InterPro" id="IPR018970">
    <property type="entry name" value="Xul5P/Fru6P_PKetolase_N"/>
</dbReference>
<dbReference type="InterPro" id="IPR019789">
    <property type="entry name" value="Xul5P/Fru6P_PKetolase_ThDP_BS"/>
</dbReference>
<gene>
    <name evidence="7" type="ORF">ACHAW5_008929</name>
</gene>
<proteinExistence type="inferred from homology"/>
<dbReference type="InterPro" id="IPR019790">
    <property type="entry name" value="Xul5P/Fru6P_PKetolase_CS"/>
</dbReference>
<dbReference type="NCBIfam" id="NF003617">
    <property type="entry name" value="PRK05261.1-2"/>
    <property type="match status" value="1"/>
</dbReference>
<dbReference type="Gene3D" id="3.40.50.920">
    <property type="match status" value="1"/>
</dbReference>
<sequence>MTVTEVTNGGAATPIPEEFKLLHLYWQASNYLSVGQIYLLDKNPLMTRPLALRDVKTHLLGHFGTTPGQNFIYTHLNRIICERHVNMIYISGPGHGGPAIVAQVYLEGTYTEYYPEITEDEVGMGKLFKQFSFPGGIPSHVAPETPGSMHEGGELGYSLSHAYGAVLDMPDLVVACVVGDGEAETGPLATSWHGNKFLNPKTDGVVLPILHLNGFKIANPTILDRIPDSELTSLFVGYGYEPIIVEGSDPGLVHPAMAKALDYCFDKIASIKKIAAETDGDLDRPVWPMIIMRTPKGWTGPKVVDGLKIEGSYRSHQVPMSSPAEKAEHLTNLIDWLQSYKPENLFGPDGRLKPELKALVPPRHLRMGNNQITNPVVKPLVLPNFADYGIMDPKRGSVMASDTGTLGPFLRDVIRCNQAARNFRIFGPDETASNRLGAVFEVTKKQWMGETTIDDDTLAQDGRVMEMLSEHQCEGWLEGYLLTGRHGLLSSYEAFIHIITSMVNQHQKWYKMCREIPWRNELPSLNILLSSHVWRQDHNGFTHQDPGFIGHLAAKRPEIVRIYLPPDANCLLSVMHHCLKSRHYINAITAGKHLAPQWLTVEEARQHCAQGISIWEWASNDKGREPDIIMACAGDVPTLEALAAVSILRRSMPALKIRFVNVVDLMRMNRPDEHPHGMPDDQFDSIFTKNKPVVFAFHAYVHLVEKLICNRTNRNFLVKGYKEEGTISTAFDMTVMNEVDRYHLVIDACNFIENKCDSVDQTAKWTAPYLRQEMNSLLIRHKVHIHEFGVDMDEITGWKWNTSEPDQGGFVLEMGSYADLAGLTLSAPTH</sequence>
<dbReference type="InterPro" id="IPR023962">
    <property type="entry name" value="Phosphoketolase"/>
</dbReference>
<evidence type="ECO:0008006" key="9">
    <source>
        <dbReference type="Google" id="ProtNLM"/>
    </source>
</evidence>
<evidence type="ECO:0000313" key="8">
    <source>
        <dbReference type="Proteomes" id="UP001530315"/>
    </source>
</evidence>
<comment type="similarity">
    <text evidence="2">Belongs to the XFP family.</text>
</comment>
<dbReference type="PANTHER" id="PTHR31273">
    <property type="entry name" value="PHOSPHOKETOLASE-RELATED"/>
    <property type="match status" value="1"/>
</dbReference>
<feature type="domain" description="Xylulose 5-phosphate/Fructose 6-phosphate phosphoketolase C-terminal" evidence="5">
    <location>
        <begin position="592"/>
        <end position="800"/>
    </location>
</feature>
<dbReference type="InterPro" id="IPR005593">
    <property type="entry name" value="Xul5P/Fru6P_PKetolase"/>
</dbReference>
<dbReference type="SUPFAM" id="SSF52518">
    <property type="entry name" value="Thiamin diphosphate-binding fold (THDP-binding)"/>
    <property type="match status" value="2"/>
</dbReference>
<dbReference type="AlphaFoldDB" id="A0ABD3N8V2"/>
<dbReference type="InterPro" id="IPR018969">
    <property type="entry name" value="Xul5P/Fru6P_PKetolase_C"/>
</dbReference>
<evidence type="ECO:0000256" key="3">
    <source>
        <dbReference type="ARBA" id="ARBA00023052"/>
    </source>
</evidence>
<dbReference type="PANTHER" id="PTHR31273:SF0">
    <property type="entry name" value="PHOSPHOKETOLASE-RELATED"/>
    <property type="match status" value="1"/>
</dbReference>
<dbReference type="Pfam" id="PF09363">
    <property type="entry name" value="XFP_C"/>
    <property type="match status" value="1"/>
</dbReference>
<evidence type="ECO:0000259" key="5">
    <source>
        <dbReference type="Pfam" id="PF09363"/>
    </source>
</evidence>
<feature type="domain" description="Xylulose 5-phosphate/Fructose 6-phosphate phosphoketolase N-terminal" evidence="6">
    <location>
        <begin position="16"/>
        <end position="374"/>
    </location>
</feature>
<organism evidence="7 8">
    <name type="scientific">Stephanodiscus triporus</name>
    <dbReference type="NCBI Taxonomy" id="2934178"/>
    <lineage>
        <taxon>Eukaryota</taxon>
        <taxon>Sar</taxon>
        <taxon>Stramenopiles</taxon>
        <taxon>Ochrophyta</taxon>
        <taxon>Bacillariophyta</taxon>
        <taxon>Coscinodiscophyceae</taxon>
        <taxon>Thalassiosirophycidae</taxon>
        <taxon>Stephanodiscales</taxon>
        <taxon>Stephanodiscaceae</taxon>
        <taxon>Stephanodiscus</taxon>
    </lineage>
</organism>
<name>A0ABD3N8V2_9STRA</name>
<dbReference type="PROSITE" id="PS60003">
    <property type="entry name" value="PHOSPHOKETOLASE_2"/>
    <property type="match status" value="1"/>
</dbReference>
<dbReference type="Pfam" id="PF09364">
    <property type="entry name" value="XFP_N"/>
    <property type="match status" value="1"/>
</dbReference>
<dbReference type="InterPro" id="IPR009014">
    <property type="entry name" value="Transketo_C/PFOR_II"/>
</dbReference>
<dbReference type="PROSITE" id="PS60002">
    <property type="entry name" value="PHOSPHOKETOLASE_1"/>
    <property type="match status" value="1"/>
</dbReference>
<evidence type="ECO:0000256" key="2">
    <source>
        <dbReference type="ARBA" id="ARBA00005623"/>
    </source>
</evidence>
<dbReference type="CDD" id="cd02011">
    <property type="entry name" value="TPP_PK"/>
    <property type="match status" value="1"/>
</dbReference>
<dbReference type="Gene3D" id="3.40.50.970">
    <property type="match status" value="2"/>
</dbReference>